<feature type="compositionally biased region" description="Basic and acidic residues" evidence="1">
    <location>
        <begin position="33"/>
        <end position="47"/>
    </location>
</feature>
<feature type="compositionally biased region" description="Basic and acidic residues" evidence="1">
    <location>
        <begin position="94"/>
        <end position="108"/>
    </location>
</feature>
<evidence type="ECO:0000313" key="2">
    <source>
        <dbReference type="EMBL" id="KAJ8397737.1"/>
    </source>
</evidence>
<feature type="region of interest" description="Disordered" evidence="1">
    <location>
        <begin position="1"/>
        <end position="199"/>
    </location>
</feature>
<proteinExistence type="predicted"/>
<sequence>MHVKGSANINPPGREETLRPRRSARFTRIAASSHEEHKPTAVVRDAETPPSVARRHALSARLTGPAVPGRRGSKRQNEPLNSSELWRCTVTPGTRHDKPHTQRREPLCSRHRSGPGKIKRRSQVAREQRRVASSNSDPDPDVSPPKEQPAYRPGPDRPQARFRTLYAAQFGLPSHQPSRAPSGKASLPCPEHSADYGVE</sequence>
<accession>A0AAD7WI25</accession>
<comment type="caution">
    <text evidence="2">The sequence shown here is derived from an EMBL/GenBank/DDBJ whole genome shotgun (WGS) entry which is preliminary data.</text>
</comment>
<organism evidence="2 3">
    <name type="scientific">Aldrovandia affinis</name>
    <dbReference type="NCBI Taxonomy" id="143900"/>
    <lineage>
        <taxon>Eukaryota</taxon>
        <taxon>Metazoa</taxon>
        <taxon>Chordata</taxon>
        <taxon>Craniata</taxon>
        <taxon>Vertebrata</taxon>
        <taxon>Euteleostomi</taxon>
        <taxon>Actinopterygii</taxon>
        <taxon>Neopterygii</taxon>
        <taxon>Teleostei</taxon>
        <taxon>Notacanthiformes</taxon>
        <taxon>Halosauridae</taxon>
        <taxon>Aldrovandia</taxon>
    </lineage>
</organism>
<evidence type="ECO:0000313" key="3">
    <source>
        <dbReference type="Proteomes" id="UP001221898"/>
    </source>
</evidence>
<gene>
    <name evidence="2" type="ORF">AAFF_G00434260</name>
</gene>
<protein>
    <submittedName>
        <fullName evidence="2">Uncharacterized protein</fullName>
    </submittedName>
</protein>
<reference evidence="2" key="1">
    <citation type="journal article" date="2023" name="Science">
        <title>Genome structures resolve the early diversification of teleost fishes.</title>
        <authorList>
            <person name="Parey E."/>
            <person name="Louis A."/>
            <person name="Montfort J."/>
            <person name="Bouchez O."/>
            <person name="Roques C."/>
            <person name="Iampietro C."/>
            <person name="Lluch J."/>
            <person name="Castinel A."/>
            <person name="Donnadieu C."/>
            <person name="Desvignes T."/>
            <person name="Floi Bucao C."/>
            <person name="Jouanno E."/>
            <person name="Wen M."/>
            <person name="Mejri S."/>
            <person name="Dirks R."/>
            <person name="Jansen H."/>
            <person name="Henkel C."/>
            <person name="Chen W.J."/>
            <person name="Zahm M."/>
            <person name="Cabau C."/>
            <person name="Klopp C."/>
            <person name="Thompson A.W."/>
            <person name="Robinson-Rechavi M."/>
            <person name="Braasch I."/>
            <person name="Lecointre G."/>
            <person name="Bobe J."/>
            <person name="Postlethwait J.H."/>
            <person name="Berthelot C."/>
            <person name="Roest Crollius H."/>
            <person name="Guiguen Y."/>
        </authorList>
    </citation>
    <scope>NUCLEOTIDE SEQUENCE</scope>
    <source>
        <strain evidence="2">NC1722</strain>
    </source>
</reference>
<dbReference type="Proteomes" id="UP001221898">
    <property type="component" value="Unassembled WGS sequence"/>
</dbReference>
<name>A0AAD7WI25_9TELE</name>
<dbReference type="AlphaFoldDB" id="A0AAD7WI25"/>
<keyword evidence="3" id="KW-1185">Reference proteome</keyword>
<evidence type="ECO:0000256" key="1">
    <source>
        <dbReference type="SAM" id="MobiDB-lite"/>
    </source>
</evidence>
<dbReference type="EMBL" id="JAINUG010000095">
    <property type="protein sequence ID" value="KAJ8397737.1"/>
    <property type="molecule type" value="Genomic_DNA"/>
</dbReference>
<feature type="compositionally biased region" description="Basic residues" evidence="1">
    <location>
        <begin position="109"/>
        <end position="123"/>
    </location>
</feature>